<organism evidence="1 2">
    <name type="scientific">Paracraurococcus lichenis</name>
    <dbReference type="NCBI Taxonomy" id="3064888"/>
    <lineage>
        <taxon>Bacteria</taxon>
        <taxon>Pseudomonadati</taxon>
        <taxon>Pseudomonadota</taxon>
        <taxon>Alphaproteobacteria</taxon>
        <taxon>Acetobacterales</taxon>
        <taxon>Roseomonadaceae</taxon>
        <taxon>Paracraurococcus</taxon>
    </lineage>
</organism>
<reference evidence="1 2" key="1">
    <citation type="submission" date="2023-08" db="EMBL/GenBank/DDBJ databases">
        <title>The draft genome sequence of Paracraurococcus sp. LOR1-02.</title>
        <authorList>
            <person name="Kingkaew E."/>
            <person name="Tanasupawat S."/>
        </authorList>
    </citation>
    <scope>NUCLEOTIDE SEQUENCE [LARGE SCALE GENOMIC DNA]</scope>
    <source>
        <strain evidence="1 2">LOR1-02</strain>
    </source>
</reference>
<accession>A0ABT9DU32</accession>
<sequence>MATHGLPAWPWAGTPVDDLPPAERLLLEGMRLWTAAARQGHAPLPALRPPFVAEGAAAAIGPLDALMRALGGTLPTDCPLCPRVLPAEAVLLLGCGLVQRGARREAQAVLLRLLPPAAAQAMLAAACPLGIALAQAGHWLRNPLRCRAAFPRPGPG</sequence>
<evidence type="ECO:0000313" key="1">
    <source>
        <dbReference type="EMBL" id="MDO9707399.1"/>
    </source>
</evidence>
<dbReference type="EMBL" id="JAUTWS010000002">
    <property type="protein sequence ID" value="MDO9707399.1"/>
    <property type="molecule type" value="Genomic_DNA"/>
</dbReference>
<proteinExistence type="predicted"/>
<evidence type="ECO:0000313" key="2">
    <source>
        <dbReference type="Proteomes" id="UP001243009"/>
    </source>
</evidence>
<dbReference type="Proteomes" id="UP001243009">
    <property type="component" value="Unassembled WGS sequence"/>
</dbReference>
<dbReference type="RefSeq" id="WP_305102264.1">
    <property type="nucleotide sequence ID" value="NZ_JAUTWS010000002.1"/>
</dbReference>
<name>A0ABT9DU32_9PROT</name>
<gene>
    <name evidence="1" type="ORF">Q7A36_03510</name>
</gene>
<comment type="caution">
    <text evidence="1">The sequence shown here is derived from an EMBL/GenBank/DDBJ whole genome shotgun (WGS) entry which is preliminary data.</text>
</comment>
<protein>
    <submittedName>
        <fullName evidence="1">Uncharacterized protein</fullName>
    </submittedName>
</protein>
<keyword evidence="2" id="KW-1185">Reference proteome</keyword>